<dbReference type="Proteomes" id="UP000554726">
    <property type="component" value="Unassembled WGS sequence"/>
</dbReference>
<evidence type="ECO:0000313" key="2">
    <source>
        <dbReference type="Proteomes" id="UP000554726"/>
    </source>
</evidence>
<accession>A0ABR6JJV8</accession>
<protein>
    <submittedName>
        <fullName evidence="1">Uncharacterized protein</fullName>
    </submittedName>
</protein>
<proteinExistence type="predicted"/>
<organism evidence="1 2">
    <name type="scientific">Xanthomonas cannabis</name>
    <dbReference type="NCBI Taxonomy" id="1885674"/>
    <lineage>
        <taxon>Bacteria</taxon>
        <taxon>Pseudomonadati</taxon>
        <taxon>Pseudomonadota</taxon>
        <taxon>Gammaproteobacteria</taxon>
        <taxon>Lysobacterales</taxon>
        <taxon>Lysobacteraceae</taxon>
        <taxon>Xanthomonas</taxon>
    </lineage>
</organism>
<sequence length="123" mass="12698">MVVMRAAPLGAGPARALASWPALASGGVPALGAGWAIATGVPREQLARGGVVRSSQPLSTRRPMCRVEFSGPRLPAALAMEALQARASKSTHFGKVTVIMKAIVCSGDVTDSDVPQTNFINCQ</sequence>
<reference evidence="1 2" key="1">
    <citation type="submission" date="2020-08" db="EMBL/GenBank/DDBJ databases">
        <title>Studying the diversity of plant-associated saprophytic bacteria and their role in host health and plant-pathogen interactions.</title>
        <authorList>
            <person name="Potnis N."/>
        </authorList>
    </citation>
    <scope>NUCLEOTIDE SEQUENCE [LARGE SCALE GENOMIC DNA]</scope>
    <source>
        <strain evidence="1 2">F16</strain>
    </source>
</reference>
<dbReference type="EMBL" id="JACHNS010000002">
    <property type="protein sequence ID" value="MBB4593089.1"/>
    <property type="molecule type" value="Genomic_DNA"/>
</dbReference>
<comment type="caution">
    <text evidence="1">The sequence shown here is derived from an EMBL/GenBank/DDBJ whole genome shotgun (WGS) entry which is preliminary data.</text>
</comment>
<gene>
    <name evidence="1" type="ORF">FHR60_001729</name>
</gene>
<name>A0ABR6JJV8_9XANT</name>
<keyword evidence="2" id="KW-1185">Reference proteome</keyword>
<evidence type="ECO:0000313" key="1">
    <source>
        <dbReference type="EMBL" id="MBB4593089.1"/>
    </source>
</evidence>